<dbReference type="InterPro" id="IPR037185">
    <property type="entry name" value="EmrE-like"/>
</dbReference>
<organism evidence="2">
    <name type="scientific">viral metagenome</name>
    <dbReference type="NCBI Taxonomy" id="1070528"/>
    <lineage>
        <taxon>unclassified sequences</taxon>
        <taxon>metagenomes</taxon>
        <taxon>organismal metagenomes</taxon>
    </lineage>
</organism>
<keyword evidence="1" id="KW-0472">Membrane</keyword>
<proteinExistence type="predicted"/>
<sequence>MYGYLFGFSFLKSVIPYITEHVLTTLESVEFMFISYLLDFVLIFGMLVYICLTDHMAFFKRANDTVGRMKKLTHTQWLSVFLISIFGIASTFMIFEMNTKYNPLIIFILTKVIPVVLIVVGSALVLNESFSLNRIVGIAFAIASIYLLKA</sequence>
<accession>A0A6C0E4V0</accession>
<keyword evidence="1" id="KW-1133">Transmembrane helix</keyword>
<feature type="transmembrane region" description="Helical" evidence="1">
    <location>
        <begin position="132"/>
        <end position="148"/>
    </location>
</feature>
<dbReference type="EMBL" id="MN739743">
    <property type="protein sequence ID" value="QHT24197.1"/>
    <property type="molecule type" value="Genomic_DNA"/>
</dbReference>
<dbReference type="SUPFAM" id="SSF103481">
    <property type="entry name" value="Multidrug resistance efflux transporter EmrE"/>
    <property type="match status" value="1"/>
</dbReference>
<evidence type="ECO:0000313" key="2">
    <source>
        <dbReference type="EMBL" id="QHT24197.1"/>
    </source>
</evidence>
<protein>
    <submittedName>
        <fullName evidence="2">Uncharacterized protein</fullName>
    </submittedName>
</protein>
<dbReference type="Gene3D" id="1.10.3730.20">
    <property type="match status" value="1"/>
</dbReference>
<feature type="transmembrane region" description="Helical" evidence="1">
    <location>
        <begin position="33"/>
        <end position="52"/>
    </location>
</feature>
<dbReference type="AlphaFoldDB" id="A0A6C0E4V0"/>
<evidence type="ECO:0000256" key="1">
    <source>
        <dbReference type="SAM" id="Phobius"/>
    </source>
</evidence>
<feature type="transmembrane region" description="Helical" evidence="1">
    <location>
        <begin position="77"/>
        <end position="95"/>
    </location>
</feature>
<feature type="transmembrane region" description="Helical" evidence="1">
    <location>
        <begin position="101"/>
        <end position="125"/>
    </location>
</feature>
<keyword evidence="1" id="KW-0812">Transmembrane</keyword>
<reference evidence="2" key="1">
    <citation type="journal article" date="2020" name="Nature">
        <title>Giant virus diversity and host interactions through global metagenomics.</title>
        <authorList>
            <person name="Schulz F."/>
            <person name="Roux S."/>
            <person name="Paez-Espino D."/>
            <person name="Jungbluth S."/>
            <person name="Walsh D.A."/>
            <person name="Denef V.J."/>
            <person name="McMahon K.D."/>
            <person name="Konstantinidis K.T."/>
            <person name="Eloe-Fadrosh E.A."/>
            <person name="Kyrpides N.C."/>
            <person name="Woyke T."/>
        </authorList>
    </citation>
    <scope>NUCLEOTIDE SEQUENCE</scope>
    <source>
        <strain evidence="2">GVMAG-M-3300023179-138</strain>
    </source>
</reference>
<name>A0A6C0E4V0_9ZZZZ</name>